<sequence>MEAVRSPYAAVPGQEDLATPAPPGFTARHVTYCGT</sequence>
<organism evidence="2 3">
    <name type="scientific">Nostocoides jenkinsii Ben 74</name>
    <dbReference type="NCBI Taxonomy" id="1193518"/>
    <lineage>
        <taxon>Bacteria</taxon>
        <taxon>Bacillati</taxon>
        <taxon>Actinomycetota</taxon>
        <taxon>Actinomycetes</taxon>
        <taxon>Micrococcales</taxon>
        <taxon>Intrasporangiaceae</taxon>
        <taxon>Nostocoides</taxon>
    </lineage>
</organism>
<comment type="caution">
    <text evidence="2">The sequence shown here is derived from an EMBL/GenBank/DDBJ whole genome shotgun (WGS) entry which is preliminary data.</text>
</comment>
<feature type="region of interest" description="Disordered" evidence="1">
    <location>
        <begin position="1"/>
        <end position="25"/>
    </location>
</feature>
<reference evidence="2 3" key="1">
    <citation type="journal article" date="2013" name="ISME J.">
        <title>A metabolic model for members of the genus Tetrasphaera involved in enhanced biological phosphorus removal.</title>
        <authorList>
            <person name="Kristiansen R."/>
            <person name="Nguyen H.T.T."/>
            <person name="Saunders A.M."/>
            <person name="Nielsen J.L."/>
            <person name="Wimmer R."/>
            <person name="Le V.Q."/>
            <person name="McIlroy S.J."/>
            <person name="Petrovski S."/>
            <person name="Seviour R.J."/>
            <person name="Calteau A."/>
            <person name="Nielsen K.L."/>
            <person name="Nielsen P.H."/>
        </authorList>
    </citation>
    <scope>NUCLEOTIDE SEQUENCE [LARGE SCALE GENOMIC DNA]</scope>
    <source>
        <strain evidence="2 3">Ben 74</strain>
    </source>
</reference>
<dbReference type="Proteomes" id="UP000035720">
    <property type="component" value="Unassembled WGS sequence"/>
</dbReference>
<protein>
    <submittedName>
        <fullName evidence="2">Uncharacterized protein</fullName>
    </submittedName>
</protein>
<dbReference type="AlphaFoldDB" id="A0A077MAD9"/>
<name>A0A077MAD9_9MICO</name>
<dbReference type="EMBL" id="CAJC01000017">
    <property type="protein sequence ID" value="CCI51658.1"/>
    <property type="molecule type" value="Genomic_DNA"/>
</dbReference>
<keyword evidence="3" id="KW-1185">Reference proteome</keyword>
<evidence type="ECO:0000313" key="2">
    <source>
        <dbReference type="EMBL" id="CCI51658.1"/>
    </source>
</evidence>
<evidence type="ECO:0000313" key="3">
    <source>
        <dbReference type="Proteomes" id="UP000035720"/>
    </source>
</evidence>
<evidence type="ECO:0000256" key="1">
    <source>
        <dbReference type="SAM" id="MobiDB-lite"/>
    </source>
</evidence>
<proteinExistence type="predicted"/>
<accession>A0A077MAD9</accession>
<gene>
    <name evidence="2" type="ORF">BN13_1130001</name>
</gene>